<name>A0A5N5XDT1_9EURO</name>
<dbReference type="InterPro" id="IPR036282">
    <property type="entry name" value="Glutathione-S-Trfase_C_sf"/>
</dbReference>
<gene>
    <name evidence="3" type="ORF">BDV29DRAFT_187545</name>
</gene>
<keyword evidence="4" id="KW-1185">Reference proteome</keyword>
<dbReference type="PANTHER" id="PTHR44051">
    <property type="entry name" value="GLUTATHIONE S-TRANSFERASE-RELATED"/>
    <property type="match status" value="1"/>
</dbReference>
<dbReference type="EMBL" id="ML732154">
    <property type="protein sequence ID" value="KAB8078856.1"/>
    <property type="molecule type" value="Genomic_DNA"/>
</dbReference>
<proteinExistence type="inferred from homology"/>
<accession>A0A5N5XDT1</accession>
<dbReference type="InterPro" id="IPR004045">
    <property type="entry name" value="Glutathione_S-Trfase_N"/>
</dbReference>
<dbReference type="PANTHER" id="PTHR44051:SF3">
    <property type="entry name" value="TRANSCRIPTIONAL REGULATOR URE2"/>
    <property type="match status" value="1"/>
</dbReference>
<dbReference type="Gene3D" id="1.20.1050.130">
    <property type="match status" value="1"/>
</dbReference>
<dbReference type="SUPFAM" id="SSF52833">
    <property type="entry name" value="Thioredoxin-like"/>
    <property type="match status" value="1"/>
</dbReference>
<evidence type="ECO:0000313" key="3">
    <source>
        <dbReference type="EMBL" id="KAB8078856.1"/>
    </source>
</evidence>
<dbReference type="Proteomes" id="UP000326565">
    <property type="component" value="Unassembled WGS sequence"/>
</dbReference>
<evidence type="ECO:0000256" key="1">
    <source>
        <dbReference type="ARBA" id="ARBA00007409"/>
    </source>
</evidence>
<protein>
    <recommendedName>
        <fullName evidence="2">GST N-terminal domain-containing protein</fullName>
    </recommendedName>
</protein>
<feature type="domain" description="GST N-terminal" evidence="2">
    <location>
        <begin position="1"/>
        <end position="87"/>
    </location>
</feature>
<evidence type="ECO:0000313" key="4">
    <source>
        <dbReference type="Proteomes" id="UP000326565"/>
    </source>
</evidence>
<dbReference type="InterPro" id="IPR036249">
    <property type="entry name" value="Thioredoxin-like_sf"/>
</dbReference>
<dbReference type="OrthoDB" id="422574at2759"/>
<dbReference type="PROSITE" id="PS50404">
    <property type="entry name" value="GST_NTER"/>
    <property type="match status" value="1"/>
</dbReference>
<dbReference type="AlphaFoldDB" id="A0A5N5XDT1"/>
<reference evidence="3 4" key="1">
    <citation type="submission" date="2019-04" db="EMBL/GenBank/DDBJ databases">
        <title>Friends and foes A comparative genomics study of 23 Aspergillus species from section Flavi.</title>
        <authorList>
            <consortium name="DOE Joint Genome Institute"/>
            <person name="Kjaerbolling I."/>
            <person name="Vesth T."/>
            <person name="Frisvad J.C."/>
            <person name="Nybo J.L."/>
            <person name="Theobald S."/>
            <person name="Kildgaard S."/>
            <person name="Isbrandt T."/>
            <person name="Kuo A."/>
            <person name="Sato A."/>
            <person name="Lyhne E.K."/>
            <person name="Kogle M.E."/>
            <person name="Wiebenga A."/>
            <person name="Kun R.S."/>
            <person name="Lubbers R.J."/>
            <person name="Makela M.R."/>
            <person name="Barry K."/>
            <person name="Chovatia M."/>
            <person name="Clum A."/>
            <person name="Daum C."/>
            <person name="Haridas S."/>
            <person name="He G."/>
            <person name="LaButti K."/>
            <person name="Lipzen A."/>
            <person name="Mondo S."/>
            <person name="Riley R."/>
            <person name="Salamov A."/>
            <person name="Simmons B.A."/>
            <person name="Magnuson J.K."/>
            <person name="Henrissat B."/>
            <person name="Mortensen U.H."/>
            <person name="Larsen T.O."/>
            <person name="Devries R.P."/>
            <person name="Grigoriev I.V."/>
            <person name="Machida M."/>
            <person name="Baker S.E."/>
            <person name="Andersen M.R."/>
        </authorList>
    </citation>
    <scope>NUCLEOTIDE SEQUENCE [LARGE SCALE GENOMIC DNA]</scope>
    <source>
        <strain evidence="3 4">CBS 151.66</strain>
    </source>
</reference>
<comment type="similarity">
    <text evidence="1">Belongs to the GST superfamily.</text>
</comment>
<dbReference type="SUPFAM" id="SSF47616">
    <property type="entry name" value="GST C-terminal domain-like"/>
    <property type="match status" value="1"/>
</dbReference>
<evidence type="ECO:0000259" key="2">
    <source>
        <dbReference type="PROSITE" id="PS50404"/>
    </source>
</evidence>
<sequence length="191" mass="22302">MLEYFWVTILDTTWSRKGDPPRKNRLPGLQSPYETKFVGFADVKKESCIYPNSNGQLPTIEDQENGITLWESVAIIKYLIHTYSQEDRISRAAFHDRYYTQARLHFQMSSQGPYYGQTGWLVRSHPENVPSAIERYQNELRRVTRKWAPVLGGDDIAEAFPRVARWINELRKRPAVGKVLDDQERALAERE</sequence>
<organism evidence="3 4">
    <name type="scientific">Aspergillus leporis</name>
    <dbReference type="NCBI Taxonomy" id="41062"/>
    <lineage>
        <taxon>Eukaryota</taxon>
        <taxon>Fungi</taxon>
        <taxon>Dikarya</taxon>
        <taxon>Ascomycota</taxon>
        <taxon>Pezizomycotina</taxon>
        <taxon>Eurotiomycetes</taxon>
        <taxon>Eurotiomycetidae</taxon>
        <taxon>Eurotiales</taxon>
        <taxon>Aspergillaceae</taxon>
        <taxon>Aspergillus</taxon>
        <taxon>Aspergillus subgen. Circumdati</taxon>
    </lineage>
</organism>